<dbReference type="EMBL" id="AP022870">
    <property type="protein sequence ID" value="BCB77274.1"/>
    <property type="molecule type" value="Genomic_DNA"/>
</dbReference>
<feature type="transmembrane region" description="Helical" evidence="1">
    <location>
        <begin position="184"/>
        <end position="217"/>
    </location>
</feature>
<keyword evidence="1" id="KW-1133">Transmembrane helix</keyword>
<feature type="transmembrane region" description="Helical" evidence="1">
    <location>
        <begin position="285"/>
        <end position="304"/>
    </location>
</feature>
<feature type="transmembrane region" description="Helical" evidence="1">
    <location>
        <begin position="401"/>
        <end position="423"/>
    </location>
</feature>
<evidence type="ECO:0000313" key="2">
    <source>
        <dbReference type="EMBL" id="BCB77274.1"/>
    </source>
</evidence>
<feature type="transmembrane region" description="Helical" evidence="1">
    <location>
        <begin position="229"/>
        <end position="251"/>
    </location>
</feature>
<feature type="transmembrane region" description="Helical" evidence="1">
    <location>
        <begin position="134"/>
        <end position="153"/>
    </location>
</feature>
<feature type="transmembrane region" description="Helical" evidence="1">
    <location>
        <begin position="80"/>
        <end position="100"/>
    </location>
</feature>
<dbReference type="AlphaFoldDB" id="A0A6F8XTW0"/>
<name>A0A6F8XTW0_9ACTN</name>
<evidence type="ECO:0008006" key="4">
    <source>
        <dbReference type="Google" id="ProtNLM"/>
    </source>
</evidence>
<protein>
    <recommendedName>
        <fullName evidence="4">Glycosyltransferase RgtA/B/C/D-like domain-containing protein</fullName>
    </recommendedName>
</protein>
<feature type="transmembrane region" description="Helical" evidence="1">
    <location>
        <begin position="107"/>
        <end position="128"/>
    </location>
</feature>
<feature type="transmembrane region" description="Helical" evidence="1">
    <location>
        <begin position="160"/>
        <end position="178"/>
    </location>
</feature>
<organism evidence="2 3">
    <name type="scientific">Phytohabitans flavus</name>
    <dbReference type="NCBI Taxonomy" id="1076124"/>
    <lineage>
        <taxon>Bacteria</taxon>
        <taxon>Bacillati</taxon>
        <taxon>Actinomycetota</taxon>
        <taxon>Actinomycetes</taxon>
        <taxon>Micromonosporales</taxon>
        <taxon>Micromonosporaceae</taxon>
    </lineage>
</organism>
<dbReference type="RefSeq" id="WP_173037109.1">
    <property type="nucleotide sequence ID" value="NZ_AP022870.1"/>
</dbReference>
<sequence>MTGEKTAVRGRRGTLDPAVLAVAAGSLFGLLLLRNPIAFGRVVYERGDFAANSIITADAKHFDLLVGNYSRLGFHHPGPAFFYVQAFGEWFFYDLLGVVPTPWNGQWLALLALNSVLLGLSLAIFHSWTGSRAATALCGAAGILYFAVQPAILASAWMPYLYLAPFLLLLTAAASVAAGRVAHLPLLVLAAALLVHGHVSFLLFAPVLAGLAVAASLWTGRREWRESRAAVTVAAVVLAVFALPIGLNLYLHWPGEFGLYFRYGGAHATPAAGEIARYVLGYYAAWPPLGAAAAVVLFGGAAWLTRRLPAGSPRRFLAAGICAAAVALVLFTGYVAQAIDDLSFTYVGEFTRAVPLLLIWVGVAAAASSPAARRLVAGLVSSAPDHRRLPAPLVAVGERRLSAWLVAAVVIGALGVGSGAPALRKLPEHIPDMPAVMAALARYTDGRPAVLDVDQVTWPALTALVVHGDRMGPRVCARDPWWEFMVTRRYVCTADDLANGRPVRLTPSAPDGATIIAPVDEAVLTAGS</sequence>
<evidence type="ECO:0000313" key="3">
    <source>
        <dbReference type="Proteomes" id="UP000502508"/>
    </source>
</evidence>
<keyword evidence="1" id="KW-0472">Membrane</keyword>
<dbReference type="Proteomes" id="UP000502508">
    <property type="component" value="Chromosome"/>
</dbReference>
<feature type="transmembrane region" description="Helical" evidence="1">
    <location>
        <begin position="316"/>
        <end position="336"/>
    </location>
</feature>
<evidence type="ECO:0000256" key="1">
    <source>
        <dbReference type="SAM" id="Phobius"/>
    </source>
</evidence>
<reference evidence="2 3" key="2">
    <citation type="submission" date="2020-03" db="EMBL/GenBank/DDBJ databases">
        <authorList>
            <person name="Ichikawa N."/>
            <person name="Kimura A."/>
            <person name="Kitahashi Y."/>
            <person name="Uohara A."/>
        </authorList>
    </citation>
    <scope>NUCLEOTIDE SEQUENCE [LARGE SCALE GENOMIC DNA]</scope>
    <source>
        <strain evidence="2 3">NBRC 107702</strain>
    </source>
</reference>
<reference evidence="2 3" key="1">
    <citation type="submission" date="2020-03" db="EMBL/GenBank/DDBJ databases">
        <title>Whole genome shotgun sequence of Phytohabitans flavus NBRC 107702.</title>
        <authorList>
            <person name="Komaki H."/>
            <person name="Tamura T."/>
        </authorList>
    </citation>
    <scope>NUCLEOTIDE SEQUENCE [LARGE SCALE GENOMIC DNA]</scope>
    <source>
        <strain evidence="2 3">NBRC 107702</strain>
    </source>
</reference>
<proteinExistence type="predicted"/>
<feature type="transmembrane region" description="Helical" evidence="1">
    <location>
        <begin position="15"/>
        <end position="33"/>
    </location>
</feature>
<dbReference type="KEGG" id="pfla:Pflav_036840"/>
<gene>
    <name evidence="2" type="ORF">Pflav_036840</name>
</gene>
<accession>A0A6F8XTW0</accession>
<keyword evidence="1" id="KW-0812">Transmembrane</keyword>
<keyword evidence="3" id="KW-1185">Reference proteome</keyword>
<feature type="transmembrane region" description="Helical" evidence="1">
    <location>
        <begin position="356"/>
        <end position="380"/>
    </location>
</feature>